<dbReference type="InterPro" id="IPR007197">
    <property type="entry name" value="rSAM"/>
</dbReference>
<dbReference type="InterPro" id="IPR020612">
    <property type="entry name" value="Methylthiotransferase_CS"/>
</dbReference>
<dbReference type="OMA" id="DSMVNRY"/>
<protein>
    <submittedName>
        <fullName evidence="8">YgiQ family radical SAM protein</fullName>
    </submittedName>
</protein>
<proteinExistence type="inferred from homology"/>
<keyword evidence="4 6" id="KW-0408">Iron</keyword>
<dbReference type="GO" id="GO:0003824">
    <property type="term" value="F:catalytic activity"/>
    <property type="evidence" value="ECO:0007669"/>
    <property type="project" value="InterPro"/>
</dbReference>
<keyword evidence="3 6" id="KW-0479">Metal-binding</keyword>
<dbReference type="SFLD" id="SFLDG01082">
    <property type="entry name" value="B12-binding_domain_containing"/>
    <property type="match status" value="1"/>
</dbReference>
<evidence type="ECO:0000313" key="8">
    <source>
        <dbReference type="EMBL" id="AYQ55009.1"/>
    </source>
</evidence>
<dbReference type="SFLD" id="SFLDG01069">
    <property type="entry name" value="UPF0313"/>
    <property type="match status" value="1"/>
</dbReference>
<comment type="similarity">
    <text evidence="6">Belongs to the UPF0313 family.</text>
</comment>
<evidence type="ECO:0000256" key="1">
    <source>
        <dbReference type="ARBA" id="ARBA00022485"/>
    </source>
</evidence>
<evidence type="ECO:0000313" key="9">
    <source>
        <dbReference type="Proteomes" id="UP000273278"/>
    </source>
</evidence>
<keyword evidence="1 6" id="KW-0004">4Fe-4S</keyword>
<evidence type="ECO:0000256" key="4">
    <source>
        <dbReference type="ARBA" id="ARBA00023004"/>
    </source>
</evidence>
<dbReference type="GeneID" id="41321646"/>
<feature type="binding site" evidence="6">
    <location>
        <position position="307"/>
    </location>
    <ligand>
        <name>[4Fe-4S] cluster</name>
        <dbReference type="ChEBI" id="CHEBI:49883"/>
        <note>4Fe-4S-S-AdoMet</note>
    </ligand>
</feature>
<dbReference type="SUPFAM" id="SSF102114">
    <property type="entry name" value="Radical SAM enzymes"/>
    <property type="match status" value="1"/>
</dbReference>
<dbReference type="HAMAP" id="MF_01251">
    <property type="entry name" value="UPF0313"/>
    <property type="match status" value="1"/>
</dbReference>
<evidence type="ECO:0000256" key="3">
    <source>
        <dbReference type="ARBA" id="ARBA00022723"/>
    </source>
</evidence>
<dbReference type="InterPro" id="IPR006638">
    <property type="entry name" value="Elp3/MiaA/NifB-like_rSAM"/>
</dbReference>
<accession>A0A3G3IH04</accession>
<dbReference type="PROSITE" id="PS01278">
    <property type="entry name" value="MTTASE_RADICAL"/>
    <property type="match status" value="1"/>
</dbReference>
<dbReference type="AlphaFoldDB" id="A0A3G3IH04"/>
<evidence type="ECO:0000256" key="2">
    <source>
        <dbReference type="ARBA" id="ARBA00022691"/>
    </source>
</evidence>
<gene>
    <name evidence="8" type="ORF">BKD89_04225</name>
</gene>
<dbReference type="InterPro" id="IPR013704">
    <property type="entry name" value="UPF0313_N"/>
</dbReference>
<organism evidence="8 9">
    <name type="scientific">Methanomethylophilus alvi</name>
    <dbReference type="NCBI Taxonomy" id="1291540"/>
    <lineage>
        <taxon>Archaea</taxon>
        <taxon>Methanobacteriati</taxon>
        <taxon>Thermoplasmatota</taxon>
        <taxon>Thermoplasmata</taxon>
        <taxon>Methanomassiliicoccales</taxon>
        <taxon>Methanomethylophilaceae</taxon>
        <taxon>Methanomethylophilus</taxon>
    </lineage>
</organism>
<dbReference type="PANTHER" id="PTHR32331">
    <property type="entry name" value="UPF0313 PROTEIN YGIQ"/>
    <property type="match status" value="1"/>
</dbReference>
<reference evidence="8 9" key="1">
    <citation type="submission" date="2016-10" db="EMBL/GenBank/DDBJ databases">
        <title>Complete genome of the TMA-utilizing, human hosted archaeon Methanomethylophilus alvus Gen. nov, sp. nov., strain Mx-05, derived from a pure culture.</title>
        <authorList>
            <person name="Brugere J.-F."/>
            <person name="Ben Hania W."/>
            <person name="Chaudhary P.P."/>
            <person name="Gaci N."/>
            <person name="Borrel G."/>
            <person name="Cao Van Tuat L."/>
            <person name="Fardeau M.-L."/>
            <person name="Harris H.M.B."/>
            <person name="O'Toole P.W."/>
            <person name="Ollivier B."/>
        </authorList>
    </citation>
    <scope>NUCLEOTIDE SEQUENCE [LARGE SCALE GENOMIC DNA]</scope>
    <source>
        <strain evidence="8 9">Mx-05</strain>
    </source>
</reference>
<evidence type="ECO:0000259" key="7">
    <source>
        <dbReference type="PROSITE" id="PS51918"/>
    </source>
</evidence>
<dbReference type="InterPro" id="IPR022946">
    <property type="entry name" value="UPF0313"/>
</dbReference>
<dbReference type="InterPro" id="IPR058240">
    <property type="entry name" value="rSAM_sf"/>
</dbReference>
<comment type="cofactor">
    <cofactor evidence="6">
        <name>[4Fe-4S] cluster</name>
        <dbReference type="ChEBI" id="CHEBI:49883"/>
    </cofactor>
    <text evidence="6">Binds 1 [4Fe-4S] cluster. The cluster is coordinated with 3 cysteines and an exchangeable S-adenosyl-L-methionine.</text>
</comment>
<keyword evidence="2 6" id="KW-0949">S-adenosyl-L-methionine</keyword>
<keyword evidence="5 6" id="KW-0411">Iron-sulfur</keyword>
<dbReference type="SFLD" id="SFLDS00029">
    <property type="entry name" value="Radical_SAM"/>
    <property type="match status" value="1"/>
</dbReference>
<feature type="binding site" evidence="6">
    <location>
        <position position="304"/>
    </location>
    <ligand>
        <name>[4Fe-4S] cluster</name>
        <dbReference type="ChEBI" id="CHEBI:49883"/>
        <note>4Fe-4S-S-AdoMet</note>
    </ligand>
</feature>
<feature type="domain" description="Radical SAM core" evidence="7">
    <location>
        <begin position="286"/>
        <end position="559"/>
    </location>
</feature>
<dbReference type="Gene3D" id="3.80.30.20">
    <property type="entry name" value="tm_1862 like domain"/>
    <property type="match status" value="1"/>
</dbReference>
<dbReference type="NCBIfam" id="TIGR03904">
    <property type="entry name" value="SAM_YgiQ"/>
    <property type="match status" value="1"/>
</dbReference>
<dbReference type="GO" id="GO:0005506">
    <property type="term" value="F:iron ion binding"/>
    <property type="evidence" value="ECO:0007669"/>
    <property type="project" value="UniProtKB-UniRule"/>
</dbReference>
<dbReference type="GO" id="GO:0051539">
    <property type="term" value="F:4 iron, 4 sulfur cluster binding"/>
    <property type="evidence" value="ECO:0007669"/>
    <property type="project" value="UniProtKB-KW"/>
</dbReference>
<feature type="binding site" evidence="6">
    <location>
        <position position="300"/>
    </location>
    <ligand>
        <name>[4Fe-4S] cluster</name>
        <dbReference type="ChEBI" id="CHEBI:49883"/>
        <note>4Fe-4S-S-AdoMet</note>
    </ligand>
</feature>
<dbReference type="PROSITE" id="PS51918">
    <property type="entry name" value="RADICAL_SAM"/>
    <property type="match status" value="1"/>
</dbReference>
<dbReference type="SMART" id="SM00729">
    <property type="entry name" value="Elp3"/>
    <property type="match status" value="1"/>
</dbReference>
<dbReference type="RefSeq" id="WP_015504747.1">
    <property type="nucleotide sequence ID" value="NZ_CP017686.1"/>
</dbReference>
<dbReference type="Proteomes" id="UP000273278">
    <property type="component" value="Chromosome"/>
</dbReference>
<dbReference type="EMBL" id="CP017686">
    <property type="protein sequence ID" value="AYQ55009.1"/>
    <property type="molecule type" value="Genomic_DNA"/>
</dbReference>
<sequence length="575" mass="64508">MFIPTTAEEVRERGWDALDVIIVSGDTYIDSSYNGAAVIGHWLIDNGFRTGIICQPNVSDGSDITRLGVPRLFWSVTAGCVDSMVANYTPTGKFRKDDDFTPGGVNNRRPDRACIVYSNLIRRFAKGRPIVLGGIEASLRRTVHYDAWSDSLRRSIVFDAKADAVTYGMAELSNLQLAQCMRDGKDWHSVKGICYIGKEVPDGYSEMPSYEECVADKGMFSKAFRMFYENCDPTTASGLVQRHGDRYLVQNPPQRNLTPAELDRVHLLDYEDAVHPFYAEEGAVKAMDTIKNSITTHRGCYGECSFCAIAVHQGRTVVSRSADSIVEEAERIASRPGFNGIIYDVGGPTANMYGIECRKKMEKGACRDRKCLYPRPCPSLRIDHSAQIALLDRIKAIPGVRKVFVTSGIRHDMVVFDEDHGQEYVDCIVKDHVSGQLKIAPEHISDEVLALMGKPGPNVLLDFKDMFDGSNRRHGKQQFLTYYFMAAHPGCGNRAMEELREFVHTELRTNPEQVQIFTPTPSTVSSLMYYTRRDYADRRNVWSEHIPKLKQVQKDIVVKGTPVRRGSAASRSAKR</sequence>
<dbReference type="Pfam" id="PF08497">
    <property type="entry name" value="Radical_SAM_N"/>
    <property type="match status" value="1"/>
</dbReference>
<dbReference type="Pfam" id="PF04055">
    <property type="entry name" value="Radical_SAM"/>
    <property type="match status" value="1"/>
</dbReference>
<name>A0A3G3IH04_9ARCH</name>
<evidence type="ECO:0000256" key="5">
    <source>
        <dbReference type="ARBA" id="ARBA00023014"/>
    </source>
</evidence>
<dbReference type="InterPro" id="IPR023404">
    <property type="entry name" value="rSAM_horseshoe"/>
</dbReference>
<dbReference type="PANTHER" id="PTHR32331:SF0">
    <property type="entry name" value="UPF0313 PROTEIN YGIQ"/>
    <property type="match status" value="1"/>
</dbReference>
<evidence type="ECO:0000256" key="6">
    <source>
        <dbReference type="HAMAP-Rule" id="MF_01251"/>
    </source>
</evidence>